<feature type="region of interest" description="Disordered" evidence="1">
    <location>
        <begin position="563"/>
        <end position="594"/>
    </location>
</feature>
<dbReference type="AlphaFoldDB" id="A0AAE0IK69"/>
<feature type="region of interest" description="Disordered" evidence="1">
    <location>
        <begin position="347"/>
        <end position="390"/>
    </location>
</feature>
<dbReference type="Proteomes" id="UP001283341">
    <property type="component" value="Unassembled WGS sequence"/>
</dbReference>
<reference evidence="2" key="2">
    <citation type="submission" date="2023-06" db="EMBL/GenBank/DDBJ databases">
        <authorList>
            <consortium name="Lawrence Berkeley National Laboratory"/>
            <person name="Haridas S."/>
            <person name="Hensen N."/>
            <person name="Bonometti L."/>
            <person name="Westerberg I."/>
            <person name="Brannstrom I.O."/>
            <person name="Guillou S."/>
            <person name="Cros-Aarteil S."/>
            <person name="Calhoun S."/>
            <person name="Kuo A."/>
            <person name="Mondo S."/>
            <person name="Pangilinan J."/>
            <person name="Riley R."/>
            <person name="Labutti K."/>
            <person name="Andreopoulos B."/>
            <person name="Lipzen A."/>
            <person name="Chen C."/>
            <person name="Yanf M."/>
            <person name="Daum C."/>
            <person name="Ng V."/>
            <person name="Clum A."/>
            <person name="Steindorff A."/>
            <person name="Ohm R."/>
            <person name="Martin F."/>
            <person name="Silar P."/>
            <person name="Natvig D."/>
            <person name="Lalanne C."/>
            <person name="Gautier V."/>
            <person name="Ament-Velasquez S.L."/>
            <person name="Kruys A."/>
            <person name="Hutchinson M.I."/>
            <person name="Powell A.J."/>
            <person name="Barry K."/>
            <person name="Miller A.N."/>
            <person name="Grigoriev I.V."/>
            <person name="Debuchy R."/>
            <person name="Gladieux P."/>
            <person name="Thoren M.H."/>
            <person name="Johannesson H."/>
        </authorList>
    </citation>
    <scope>NUCLEOTIDE SEQUENCE</scope>
    <source>
        <strain evidence="2">CBS 118394</strain>
    </source>
</reference>
<evidence type="ECO:0000313" key="2">
    <source>
        <dbReference type="EMBL" id="KAK3326683.1"/>
    </source>
</evidence>
<keyword evidence="3" id="KW-1185">Reference proteome</keyword>
<dbReference type="InterPro" id="IPR036770">
    <property type="entry name" value="Ankyrin_rpt-contain_sf"/>
</dbReference>
<comment type="caution">
    <text evidence="2">The sequence shown here is derived from an EMBL/GenBank/DDBJ whole genome shotgun (WGS) entry which is preliminary data.</text>
</comment>
<reference evidence="2" key="1">
    <citation type="journal article" date="2023" name="Mol. Phylogenet. Evol.">
        <title>Genome-scale phylogeny and comparative genomics of the fungal order Sordariales.</title>
        <authorList>
            <person name="Hensen N."/>
            <person name="Bonometti L."/>
            <person name="Westerberg I."/>
            <person name="Brannstrom I.O."/>
            <person name="Guillou S."/>
            <person name="Cros-Aarteil S."/>
            <person name="Calhoun S."/>
            <person name="Haridas S."/>
            <person name="Kuo A."/>
            <person name="Mondo S."/>
            <person name="Pangilinan J."/>
            <person name="Riley R."/>
            <person name="LaButti K."/>
            <person name="Andreopoulos B."/>
            <person name="Lipzen A."/>
            <person name="Chen C."/>
            <person name="Yan M."/>
            <person name="Daum C."/>
            <person name="Ng V."/>
            <person name="Clum A."/>
            <person name="Steindorff A."/>
            <person name="Ohm R.A."/>
            <person name="Martin F."/>
            <person name="Silar P."/>
            <person name="Natvig D.O."/>
            <person name="Lalanne C."/>
            <person name="Gautier V."/>
            <person name="Ament-Velasquez S.L."/>
            <person name="Kruys A."/>
            <person name="Hutchinson M.I."/>
            <person name="Powell A.J."/>
            <person name="Barry K."/>
            <person name="Miller A.N."/>
            <person name="Grigoriev I.V."/>
            <person name="Debuchy R."/>
            <person name="Gladieux P."/>
            <person name="Hiltunen Thoren M."/>
            <person name="Johannesson H."/>
        </authorList>
    </citation>
    <scope>NUCLEOTIDE SEQUENCE</scope>
    <source>
        <strain evidence="2">CBS 118394</strain>
    </source>
</reference>
<evidence type="ECO:0000256" key="1">
    <source>
        <dbReference type="SAM" id="MobiDB-lite"/>
    </source>
</evidence>
<dbReference type="Gene3D" id="1.25.40.20">
    <property type="entry name" value="Ankyrin repeat-containing domain"/>
    <property type="match status" value="1"/>
</dbReference>
<protein>
    <recommendedName>
        <fullName evidence="4">Ankyrin repeat protein</fullName>
    </recommendedName>
</protein>
<accession>A0AAE0IK69</accession>
<proteinExistence type="predicted"/>
<sequence length="594" mass="66556">MATVLEELLANIETTFDEKHDLFVAAIKAVNLEAMAMILISNNGHRYRVLSVLLLAGAQADVPVLRNRLLEDTKAGNVDHVELLISFGVSPHHIDANALKLAIKNTRLDLCRILAHANIPEDAASQALSYIPGPNTAEADRLHLASLLGSKGATIKFDNGKTLVRIVERLDVPLLRVVLQGTQSQPPSQRTVDLAFKRLMACSTPGDVRLAMAEVIISQRASTEARSTHLLQIMRDQKALQHAVDEYYVAGVAVMVTHEIPEPQATSAFERLVDRNPWLDKVEVLQIATKLPSTRLLSVEKTDCQPGFTSAVRRTSAIHIAVKNGRLLVLLRLVELRVMIDLEDADGFTPPQPRDIRRQHRYHDCSARRQSQGQRRQSSHRRSPGQYDVHISPKTVRSRPALSIQASWHGRAPLAELCYGAQSSGPHFGRAVEASMRALAPLLDHRWKELHRRTVLYLAIENPTSAIAVLDAFLRVSNLCHHPGSDDDYIFVSTATGGYCYSPTKYTALIKLLKYHQFDDRYYAEADAMQRRTLCRGGRYAETDEQPARCVGLPRALREALLEEENTEHRQRQEIRRTREAAAAQARLEEQKHR</sequence>
<dbReference type="SUPFAM" id="SSF48403">
    <property type="entry name" value="Ankyrin repeat"/>
    <property type="match status" value="1"/>
</dbReference>
<feature type="compositionally biased region" description="Basic and acidic residues" evidence="1">
    <location>
        <begin position="563"/>
        <end position="580"/>
    </location>
</feature>
<dbReference type="EMBL" id="JAUEDM010000002">
    <property type="protein sequence ID" value="KAK3326683.1"/>
    <property type="molecule type" value="Genomic_DNA"/>
</dbReference>
<evidence type="ECO:0000313" key="3">
    <source>
        <dbReference type="Proteomes" id="UP001283341"/>
    </source>
</evidence>
<organism evidence="2 3">
    <name type="scientific">Apodospora peruviana</name>
    <dbReference type="NCBI Taxonomy" id="516989"/>
    <lineage>
        <taxon>Eukaryota</taxon>
        <taxon>Fungi</taxon>
        <taxon>Dikarya</taxon>
        <taxon>Ascomycota</taxon>
        <taxon>Pezizomycotina</taxon>
        <taxon>Sordariomycetes</taxon>
        <taxon>Sordariomycetidae</taxon>
        <taxon>Sordariales</taxon>
        <taxon>Lasiosphaeriaceae</taxon>
        <taxon>Apodospora</taxon>
    </lineage>
</organism>
<gene>
    <name evidence="2" type="ORF">B0H66DRAFT_617843</name>
</gene>
<evidence type="ECO:0008006" key="4">
    <source>
        <dbReference type="Google" id="ProtNLM"/>
    </source>
</evidence>
<name>A0AAE0IK69_9PEZI</name>